<evidence type="ECO:0008006" key="4">
    <source>
        <dbReference type="Google" id="ProtNLM"/>
    </source>
</evidence>
<evidence type="ECO:0000313" key="2">
    <source>
        <dbReference type="EMBL" id="KAA3527036.1"/>
    </source>
</evidence>
<dbReference type="EMBL" id="QUSG01000006">
    <property type="protein sequence ID" value="KAA3527036.1"/>
    <property type="molecule type" value="Genomic_DNA"/>
</dbReference>
<dbReference type="Proteomes" id="UP000436911">
    <property type="component" value="Unassembled WGS sequence"/>
</dbReference>
<dbReference type="PROSITE" id="PS51257">
    <property type="entry name" value="PROKAR_LIPOPROTEIN"/>
    <property type="match status" value="1"/>
</dbReference>
<evidence type="ECO:0000256" key="1">
    <source>
        <dbReference type="SAM" id="SignalP"/>
    </source>
</evidence>
<feature type="chain" id="PRO_5029592442" description="Lipoprotein" evidence="1">
    <location>
        <begin position="21"/>
        <end position="95"/>
    </location>
</feature>
<dbReference type="AlphaFoldDB" id="A0A7J4X4I6"/>
<feature type="signal peptide" evidence="1">
    <location>
        <begin position="1"/>
        <end position="20"/>
    </location>
</feature>
<sequence length="95" mass="10713">MAKTALILLCLALASCTTTQQRLTAASKAKGEAQAQTTLPSLPEACTALVERVYPKLGEKVRWTQKRWEITAENRDQLAKDCGSWWEEYRTRVTK</sequence>
<evidence type="ECO:0000313" key="3">
    <source>
        <dbReference type="Proteomes" id="UP000436911"/>
    </source>
</evidence>
<accession>A0A7J4X4I6</accession>
<reference evidence="2 3" key="1">
    <citation type="submission" date="2018-08" db="EMBL/GenBank/DDBJ databases">
        <title>Genome sequencing of Agrobacterium vitis strain ICMP 10754.</title>
        <authorList>
            <person name="Visnovsky S.B."/>
            <person name="Pitman A.R."/>
        </authorList>
    </citation>
    <scope>NUCLEOTIDE SEQUENCE [LARGE SCALE GENOMIC DNA]</scope>
    <source>
        <strain evidence="2 3">ICMP 10754</strain>
    </source>
</reference>
<dbReference type="RefSeq" id="WP_149916786.1">
    <property type="nucleotide sequence ID" value="NZ_QUSG01000006.1"/>
</dbReference>
<proteinExistence type="predicted"/>
<protein>
    <recommendedName>
        <fullName evidence="4">Lipoprotein</fullName>
    </recommendedName>
</protein>
<gene>
    <name evidence="2" type="ORF">DXT89_13965</name>
</gene>
<comment type="caution">
    <text evidence="2">The sequence shown here is derived from an EMBL/GenBank/DDBJ whole genome shotgun (WGS) entry which is preliminary data.</text>
</comment>
<keyword evidence="1" id="KW-0732">Signal</keyword>
<organism evidence="2 3">
    <name type="scientific">Agrobacterium vitis</name>
    <name type="common">Rhizobium vitis</name>
    <dbReference type="NCBI Taxonomy" id="373"/>
    <lineage>
        <taxon>Bacteria</taxon>
        <taxon>Pseudomonadati</taxon>
        <taxon>Pseudomonadota</taxon>
        <taxon>Alphaproteobacteria</taxon>
        <taxon>Hyphomicrobiales</taxon>
        <taxon>Rhizobiaceae</taxon>
        <taxon>Rhizobium/Agrobacterium group</taxon>
        <taxon>Agrobacterium</taxon>
    </lineage>
</organism>
<name>A0A7J4X4I6_AGRVI</name>